<dbReference type="GeneID" id="118478168"/>
<keyword evidence="2" id="KW-1185">Reference proteome</keyword>
<feature type="region of interest" description="Disordered" evidence="1">
    <location>
        <begin position="314"/>
        <end position="341"/>
    </location>
</feature>
<dbReference type="PANTHER" id="PTHR46601">
    <property type="entry name" value="ULP_PROTEASE DOMAIN-CONTAINING PROTEIN"/>
    <property type="match status" value="1"/>
</dbReference>
<name>A0ABM1VXD1_APLCA</name>
<feature type="compositionally biased region" description="Pro residues" evidence="1">
    <location>
        <begin position="160"/>
        <end position="174"/>
    </location>
</feature>
<feature type="compositionally biased region" description="Basic and acidic residues" evidence="1">
    <location>
        <begin position="39"/>
        <end position="63"/>
    </location>
</feature>
<evidence type="ECO:0000256" key="1">
    <source>
        <dbReference type="SAM" id="MobiDB-lite"/>
    </source>
</evidence>
<accession>A0ABM1VXD1</accession>
<reference evidence="3" key="1">
    <citation type="submission" date="2025-08" db="UniProtKB">
        <authorList>
            <consortium name="RefSeq"/>
        </authorList>
    </citation>
    <scope>IDENTIFICATION</scope>
</reference>
<sequence length="597" mass="67523">MPSNSTQLRHKWKAEEPEKYEAHLEKERLRSKARRDAKKAKWDTEPHTRAMIAEKEKEREQRRIRMKRMAQRRRAEERRELRRDCNSSVDEDRPKKKPKDMTEEERRAHVNELRRQSRARQNPQKKRWAKVKNAEYQRQYRERQKDSTQMQPATTAPVAQPQPAPVFASPPPSTTAPEFASPQPRPAPVFAASPPPSTTAPEFASPQPRPALVFAASPPPSTTAPEFASPQPRPALVFAASPPPSTTAPEFASPQPRPAPVFAASPPPSTTAPVFASPQPLPPAVCSSPHLRPVTTPVFASSFLNALDLSTSVPRQSPLPVTSAAPPSTTPIRASKTMRNLSSHIKSDIKKRVRTPEEYAHVVRHLATPRTPEKRRALLAVGVQQQVDRPLRPVPPQKVQPSRRKRTPSLVQTRAFRDVQAFYLRQDVARVLPHKRYATKAGPGRIMLMTLKEAFILFKKENPDAAVGFTKFTTLRPKTVRLIGQGTAETCACMYCLNVRLKIEVLNRVMARNLEDFRMPPETRLLDLLLCPKEAGSDWHHPACLEGKCSQCQDPSNFLQGQFGRYEATITPWQHWERISKEGRMRLELLTKQGTLE</sequence>
<feature type="compositionally biased region" description="Low complexity" evidence="1">
    <location>
        <begin position="318"/>
        <end position="335"/>
    </location>
</feature>
<organism evidence="2 3">
    <name type="scientific">Aplysia californica</name>
    <name type="common">California sea hare</name>
    <dbReference type="NCBI Taxonomy" id="6500"/>
    <lineage>
        <taxon>Eukaryota</taxon>
        <taxon>Metazoa</taxon>
        <taxon>Spiralia</taxon>
        <taxon>Lophotrochozoa</taxon>
        <taxon>Mollusca</taxon>
        <taxon>Gastropoda</taxon>
        <taxon>Heterobranchia</taxon>
        <taxon>Euthyneura</taxon>
        <taxon>Tectipleura</taxon>
        <taxon>Aplysiida</taxon>
        <taxon>Aplysioidea</taxon>
        <taxon>Aplysiidae</taxon>
        <taxon>Aplysia</taxon>
    </lineage>
</organism>
<dbReference type="PANTHER" id="PTHR46601:SF2">
    <property type="entry name" value="UBIQUITIN-LIKE PROTEASE FAMILY PROFILE DOMAIN-CONTAINING PROTEIN"/>
    <property type="match status" value="1"/>
</dbReference>
<proteinExistence type="predicted"/>
<feature type="compositionally biased region" description="Pro residues" evidence="1">
    <location>
        <begin position="183"/>
        <end position="198"/>
    </location>
</feature>
<feature type="compositionally biased region" description="Basic and acidic residues" evidence="1">
    <location>
        <begin position="132"/>
        <end position="146"/>
    </location>
</feature>
<feature type="region of interest" description="Disordered" evidence="1">
    <location>
        <begin position="1"/>
        <end position="257"/>
    </location>
</feature>
<feature type="compositionally biased region" description="Basic and acidic residues" evidence="1">
    <location>
        <begin position="13"/>
        <end position="30"/>
    </location>
</feature>
<dbReference type="RefSeq" id="XP_035827074.1">
    <property type="nucleotide sequence ID" value="XM_035971181.1"/>
</dbReference>
<evidence type="ECO:0000313" key="3">
    <source>
        <dbReference type="RefSeq" id="XP_035827074.1"/>
    </source>
</evidence>
<gene>
    <name evidence="3" type="primary">LOC118478168</name>
</gene>
<evidence type="ECO:0000313" key="2">
    <source>
        <dbReference type="Proteomes" id="UP000694888"/>
    </source>
</evidence>
<protein>
    <submittedName>
        <fullName evidence="3">Actin cytoskeleton-regulatory complex protein PAN1-like</fullName>
    </submittedName>
</protein>
<dbReference type="Proteomes" id="UP000694888">
    <property type="component" value="Unplaced"/>
</dbReference>
<feature type="compositionally biased region" description="Basic and acidic residues" evidence="1">
    <location>
        <begin position="73"/>
        <end position="115"/>
    </location>
</feature>